<dbReference type="CDD" id="cd06186">
    <property type="entry name" value="NOX_Duox_like_FAD_NADP"/>
    <property type="match status" value="1"/>
</dbReference>
<dbReference type="Pfam" id="PF01794">
    <property type="entry name" value="Ferric_reduct"/>
    <property type="match status" value="1"/>
</dbReference>
<sequence>MQALRFLPVLAAGFLLLPQSVWADPTYNEPELCFFSCYEALSVLTFADFNANDSATAAECDSTLAVSSIYACYQTYCSQYTPDESVGYVNFYCAAYGLTPLSLSYDEAVEYIDSHYGSVSNVSVVDPRLITDVVNTTVVPVEDYFLLNVDTLAIWQHEEYLHSSFGWSMYVMAVGVVLCGVINRIFALIVHYAVARSGPLVDVERAKGGKPVPPNRGFFTKIHNLWTKHITLPAMFGYRHSQPWAFCTIPTRLQSILLFVYVALNFIFCAVGYHTFEGNTYWTLPASQLSRYLADRTGTIAYANLPLLWLFASRNDLLLWLTGWSFSTFNVFHRYVARVATAEAIAHSFGYTAFSYITTGNWSDYHESLTQQYYATGVAATILMSVLIGLSMHPIRRHFYEFFLATHVTFSIAIIVLLFYHTNIFEGEYNGYLWPCVGFWVFDRGVRLLRIVMLNWRVFYLKDDRLKRNKATAVYDPEGDIIRLTVRPSTTFAVGAGVHYYIYTPTLSFMFWENHPFTLSAWRNIPTAGDAGTGAAAGAIEPEEIQQVPEQTVSGAVGGSVDSKEGSVVSKDNVHVPISGSSQQELVFIIRPYKGMTKGLKNQLLKAPGYTKDLIVLVEGPYGTKANLASYERTLMISGGSGITGITSYLCEQGPRASGRYTRFVWAAREESFVTDVLEKDLAQFVNRDDVTLDFYLTRGSSQATAKDNKKGLEATLAKLSSRAGAADGSRVTYGKANVAELLDYEIGQLLTRESQLAIVVCGPGRLADDVRREVVRSIGTTIDASRIELYEESFGW</sequence>
<dbReference type="SFLD" id="SFLDS00052">
    <property type="entry name" value="Ferric_Reductase_Domain"/>
    <property type="match status" value="1"/>
</dbReference>
<proteinExistence type="inferred from homology"/>
<feature type="chain" id="PRO_5007865410" description="FAD-binding FR-type domain-containing protein" evidence="12">
    <location>
        <begin position="24"/>
        <end position="797"/>
    </location>
</feature>
<protein>
    <recommendedName>
        <fullName evidence="13">FAD-binding FR-type domain-containing protein</fullName>
    </recommendedName>
</protein>
<dbReference type="Proteomes" id="UP000076727">
    <property type="component" value="Unassembled WGS sequence"/>
</dbReference>
<keyword evidence="9 11" id="KW-0472">Membrane</keyword>
<feature type="transmembrane region" description="Helical" evidence="11">
    <location>
        <begin position="372"/>
        <end position="390"/>
    </location>
</feature>
<evidence type="ECO:0000256" key="5">
    <source>
        <dbReference type="ARBA" id="ARBA00022982"/>
    </source>
</evidence>
<dbReference type="PANTHER" id="PTHR32361">
    <property type="entry name" value="FERRIC/CUPRIC REDUCTASE TRANSMEMBRANE COMPONENT"/>
    <property type="match status" value="1"/>
</dbReference>
<keyword evidence="15" id="KW-1185">Reference proteome</keyword>
<comment type="subcellular location">
    <subcellularLocation>
        <location evidence="1">Membrane</location>
        <topology evidence="1">Multi-pass membrane protein</topology>
    </subcellularLocation>
</comment>
<evidence type="ECO:0000256" key="9">
    <source>
        <dbReference type="ARBA" id="ARBA00023136"/>
    </source>
</evidence>
<evidence type="ECO:0000313" key="14">
    <source>
        <dbReference type="EMBL" id="KZT69849.1"/>
    </source>
</evidence>
<dbReference type="Pfam" id="PF08022">
    <property type="entry name" value="FAD_binding_8"/>
    <property type="match status" value="1"/>
</dbReference>
<evidence type="ECO:0000256" key="1">
    <source>
        <dbReference type="ARBA" id="ARBA00004141"/>
    </source>
</evidence>
<name>A0A165QRX8_9APHY</name>
<evidence type="ECO:0000259" key="13">
    <source>
        <dbReference type="PROSITE" id="PS51384"/>
    </source>
</evidence>
<dbReference type="GO" id="GO:0006879">
    <property type="term" value="P:intracellular iron ion homeostasis"/>
    <property type="evidence" value="ECO:0007669"/>
    <property type="project" value="TreeGrafter"/>
</dbReference>
<dbReference type="InterPro" id="IPR013121">
    <property type="entry name" value="Fe_red_NAD-bd_6"/>
</dbReference>
<dbReference type="STRING" id="1314783.A0A165QRX8"/>
<evidence type="ECO:0000256" key="6">
    <source>
        <dbReference type="ARBA" id="ARBA00022989"/>
    </source>
</evidence>
<keyword evidence="8" id="KW-0406">Ion transport</keyword>
<dbReference type="GO" id="GO:0015677">
    <property type="term" value="P:copper ion import"/>
    <property type="evidence" value="ECO:0007669"/>
    <property type="project" value="TreeGrafter"/>
</dbReference>
<dbReference type="PROSITE" id="PS51384">
    <property type="entry name" value="FAD_FR"/>
    <property type="match status" value="1"/>
</dbReference>
<dbReference type="SFLD" id="SFLDG01168">
    <property type="entry name" value="Ferric_reductase_subgroup_(FRE"/>
    <property type="match status" value="1"/>
</dbReference>
<dbReference type="Gene3D" id="3.40.50.80">
    <property type="entry name" value="Nucleotide-binding domain of ferredoxin-NADP reductase (FNR) module"/>
    <property type="match status" value="1"/>
</dbReference>
<evidence type="ECO:0000256" key="11">
    <source>
        <dbReference type="SAM" id="Phobius"/>
    </source>
</evidence>
<evidence type="ECO:0000256" key="8">
    <source>
        <dbReference type="ARBA" id="ARBA00023065"/>
    </source>
</evidence>
<evidence type="ECO:0000256" key="4">
    <source>
        <dbReference type="ARBA" id="ARBA00022692"/>
    </source>
</evidence>
<keyword evidence="6 11" id="KW-1133">Transmembrane helix</keyword>
<dbReference type="InterPro" id="IPR051410">
    <property type="entry name" value="Ferric/Cupric_Reductase"/>
</dbReference>
<dbReference type="InterPro" id="IPR013112">
    <property type="entry name" value="FAD-bd_8"/>
</dbReference>
<dbReference type="InterPro" id="IPR013130">
    <property type="entry name" value="Fe3_Rdtase_TM_dom"/>
</dbReference>
<keyword evidence="10" id="KW-0325">Glycoprotein</keyword>
<organism evidence="14 15">
    <name type="scientific">Daedalea quercina L-15889</name>
    <dbReference type="NCBI Taxonomy" id="1314783"/>
    <lineage>
        <taxon>Eukaryota</taxon>
        <taxon>Fungi</taxon>
        <taxon>Dikarya</taxon>
        <taxon>Basidiomycota</taxon>
        <taxon>Agaricomycotina</taxon>
        <taxon>Agaricomycetes</taxon>
        <taxon>Polyporales</taxon>
        <taxon>Fomitopsis</taxon>
    </lineage>
</organism>
<dbReference type="PANTHER" id="PTHR32361:SF9">
    <property type="entry name" value="FERRIC REDUCTASE TRANSMEMBRANE COMPONENT 3-RELATED"/>
    <property type="match status" value="1"/>
</dbReference>
<evidence type="ECO:0000256" key="3">
    <source>
        <dbReference type="ARBA" id="ARBA00022448"/>
    </source>
</evidence>
<evidence type="ECO:0000256" key="2">
    <source>
        <dbReference type="ARBA" id="ARBA00006278"/>
    </source>
</evidence>
<feature type="transmembrane region" description="Helical" evidence="11">
    <location>
        <begin position="167"/>
        <end position="190"/>
    </location>
</feature>
<dbReference type="Pfam" id="PF08030">
    <property type="entry name" value="NAD_binding_6"/>
    <property type="match status" value="1"/>
</dbReference>
<keyword evidence="12" id="KW-0732">Signal</keyword>
<evidence type="ECO:0000256" key="12">
    <source>
        <dbReference type="SAM" id="SignalP"/>
    </source>
</evidence>
<feature type="signal peptide" evidence="12">
    <location>
        <begin position="1"/>
        <end position="23"/>
    </location>
</feature>
<dbReference type="GO" id="GO:0006826">
    <property type="term" value="P:iron ion transport"/>
    <property type="evidence" value="ECO:0007669"/>
    <property type="project" value="TreeGrafter"/>
</dbReference>
<evidence type="ECO:0000256" key="10">
    <source>
        <dbReference type="ARBA" id="ARBA00023180"/>
    </source>
</evidence>
<dbReference type="SUPFAM" id="SSF52343">
    <property type="entry name" value="Ferredoxin reductase-like, C-terminal NADP-linked domain"/>
    <property type="match status" value="1"/>
</dbReference>
<feature type="domain" description="FAD-binding FR-type" evidence="13">
    <location>
        <begin position="454"/>
        <end position="628"/>
    </location>
</feature>
<keyword evidence="3" id="KW-0813">Transport</keyword>
<feature type="transmembrane region" description="Helical" evidence="11">
    <location>
        <begin position="402"/>
        <end position="420"/>
    </location>
</feature>
<evidence type="ECO:0000313" key="15">
    <source>
        <dbReference type="Proteomes" id="UP000076727"/>
    </source>
</evidence>
<keyword evidence="5" id="KW-0249">Electron transport</keyword>
<keyword evidence="4 11" id="KW-0812">Transmembrane</keyword>
<dbReference type="InterPro" id="IPR017927">
    <property type="entry name" value="FAD-bd_FR_type"/>
</dbReference>
<dbReference type="OrthoDB" id="4494341at2759"/>
<dbReference type="InterPro" id="IPR039261">
    <property type="entry name" value="FNR_nucleotide-bd"/>
</dbReference>
<dbReference type="AlphaFoldDB" id="A0A165QRX8"/>
<feature type="transmembrane region" description="Helical" evidence="11">
    <location>
        <begin position="256"/>
        <end position="276"/>
    </location>
</feature>
<comment type="similarity">
    <text evidence="2">Belongs to the ferric reductase (FRE) family.</text>
</comment>
<dbReference type="EMBL" id="KV429055">
    <property type="protein sequence ID" value="KZT69849.1"/>
    <property type="molecule type" value="Genomic_DNA"/>
</dbReference>
<dbReference type="GO" id="GO:0000293">
    <property type="term" value="F:ferric-chelate reductase activity"/>
    <property type="evidence" value="ECO:0007669"/>
    <property type="project" value="UniProtKB-ARBA"/>
</dbReference>
<dbReference type="GO" id="GO:0005886">
    <property type="term" value="C:plasma membrane"/>
    <property type="evidence" value="ECO:0007669"/>
    <property type="project" value="TreeGrafter"/>
</dbReference>
<keyword evidence="7" id="KW-0560">Oxidoreductase</keyword>
<reference evidence="14 15" key="1">
    <citation type="journal article" date="2016" name="Mol. Biol. Evol.">
        <title>Comparative Genomics of Early-Diverging Mushroom-Forming Fungi Provides Insights into the Origins of Lignocellulose Decay Capabilities.</title>
        <authorList>
            <person name="Nagy L.G."/>
            <person name="Riley R."/>
            <person name="Tritt A."/>
            <person name="Adam C."/>
            <person name="Daum C."/>
            <person name="Floudas D."/>
            <person name="Sun H."/>
            <person name="Yadav J.S."/>
            <person name="Pangilinan J."/>
            <person name="Larsson K.H."/>
            <person name="Matsuura K."/>
            <person name="Barry K."/>
            <person name="Labutti K."/>
            <person name="Kuo R."/>
            <person name="Ohm R.A."/>
            <person name="Bhattacharya S.S."/>
            <person name="Shirouzu T."/>
            <person name="Yoshinaga Y."/>
            <person name="Martin F.M."/>
            <person name="Grigoriev I.V."/>
            <person name="Hibbett D.S."/>
        </authorList>
    </citation>
    <scope>NUCLEOTIDE SEQUENCE [LARGE SCALE GENOMIC DNA]</scope>
    <source>
        <strain evidence="14 15">L-15889</strain>
    </source>
</reference>
<gene>
    <name evidence="14" type="ORF">DAEQUDRAFT_756755</name>
</gene>
<accession>A0A165QRX8</accession>
<evidence type="ECO:0000256" key="7">
    <source>
        <dbReference type="ARBA" id="ARBA00023002"/>
    </source>
</evidence>